<dbReference type="AlphaFoldDB" id="A0A1I1UUX9"/>
<dbReference type="Pfam" id="PF03692">
    <property type="entry name" value="CxxCxxCC"/>
    <property type="match status" value="1"/>
</dbReference>
<evidence type="ECO:0000313" key="1">
    <source>
        <dbReference type="EMBL" id="SFD74587.1"/>
    </source>
</evidence>
<dbReference type="OrthoDB" id="9803986at2"/>
<dbReference type="STRING" id="32040.SAMN04489710_105310"/>
<dbReference type="Proteomes" id="UP000199517">
    <property type="component" value="Unassembled WGS sequence"/>
</dbReference>
<dbReference type="InterPro" id="IPR052572">
    <property type="entry name" value="UPF0153_domain"/>
</dbReference>
<protein>
    <recommendedName>
        <fullName evidence="3">Zinc-or iron-chelating domain-containing protein</fullName>
    </recommendedName>
</protein>
<keyword evidence="2" id="KW-1185">Reference proteome</keyword>
<dbReference type="EMBL" id="FOMQ01000005">
    <property type="protein sequence ID" value="SFD74587.1"/>
    <property type="molecule type" value="Genomic_DNA"/>
</dbReference>
<gene>
    <name evidence="1" type="ORF">SAMN04489710_105310</name>
</gene>
<proteinExistence type="predicted"/>
<evidence type="ECO:0000313" key="2">
    <source>
        <dbReference type="Proteomes" id="UP000199517"/>
    </source>
</evidence>
<dbReference type="PANTHER" id="PTHR36931:SF1">
    <property type="entry name" value="UPF0153 PROTEIN YEIW"/>
    <property type="match status" value="1"/>
</dbReference>
<accession>A0A1I1UUX9</accession>
<dbReference type="PANTHER" id="PTHR36931">
    <property type="entry name" value="UPF0153 PROTEIN YEIW"/>
    <property type="match status" value="1"/>
</dbReference>
<evidence type="ECO:0008006" key="3">
    <source>
        <dbReference type="Google" id="ProtNLM"/>
    </source>
</evidence>
<name>A0A1I1UUX9_9BURK</name>
<sequence>MGQECRAGCGACCIAPSISSPIPGMPEGKPAGVPCVQLDAALRCKVFGQPGRPAVCGSLQPGTAMCGDTRAHAIAWLGRLEALTAPDLGSVRPPRAGP</sequence>
<dbReference type="InterPro" id="IPR005358">
    <property type="entry name" value="Puta_zinc/iron-chelating_dom"/>
</dbReference>
<dbReference type="RefSeq" id="WP_139225687.1">
    <property type="nucleotide sequence ID" value="NZ_FOMQ01000005.1"/>
</dbReference>
<organism evidence="1 2">
    <name type="scientific">Paracidovorax konjaci</name>
    <dbReference type="NCBI Taxonomy" id="32040"/>
    <lineage>
        <taxon>Bacteria</taxon>
        <taxon>Pseudomonadati</taxon>
        <taxon>Pseudomonadota</taxon>
        <taxon>Betaproteobacteria</taxon>
        <taxon>Burkholderiales</taxon>
        <taxon>Comamonadaceae</taxon>
        <taxon>Paracidovorax</taxon>
    </lineage>
</organism>
<reference evidence="2" key="1">
    <citation type="submission" date="2016-10" db="EMBL/GenBank/DDBJ databases">
        <authorList>
            <person name="Varghese N."/>
            <person name="Submissions S."/>
        </authorList>
    </citation>
    <scope>NUCLEOTIDE SEQUENCE [LARGE SCALE GENOMIC DNA]</scope>
    <source>
        <strain evidence="2">DSM 7481</strain>
    </source>
</reference>